<dbReference type="AlphaFoldDB" id="M4BP12"/>
<dbReference type="InterPro" id="IPR015353">
    <property type="entry name" value="Rubisco_LSMT_subst-bd"/>
</dbReference>
<sequence>MAPLIVLPPTLTRKVDDVVNDLVTSKLMQHSSSFEEDATFLQNNDQRMAPWLRSCLHIRMSEKQALMRATSKSA</sequence>
<evidence type="ECO:0000259" key="1">
    <source>
        <dbReference type="Pfam" id="PF09273"/>
    </source>
</evidence>
<dbReference type="Pfam" id="PF09273">
    <property type="entry name" value="Rubis-subs-bind"/>
    <property type="match status" value="1"/>
</dbReference>
<organism evidence="2 3">
    <name type="scientific">Hyaloperonospora arabidopsidis (strain Emoy2)</name>
    <name type="common">Downy mildew agent</name>
    <name type="synonym">Peronospora arabidopsidis</name>
    <dbReference type="NCBI Taxonomy" id="559515"/>
    <lineage>
        <taxon>Eukaryota</taxon>
        <taxon>Sar</taxon>
        <taxon>Stramenopiles</taxon>
        <taxon>Oomycota</taxon>
        <taxon>Peronosporomycetes</taxon>
        <taxon>Peronosporales</taxon>
        <taxon>Peronosporaceae</taxon>
        <taxon>Hyaloperonospora</taxon>
    </lineage>
</organism>
<dbReference type="EnsemblProtists" id="HpaT808150">
    <property type="protein sequence ID" value="HpaP808150"/>
    <property type="gene ID" value="HpaG808150"/>
</dbReference>
<keyword evidence="3" id="KW-1185">Reference proteome</keyword>
<dbReference type="SUPFAM" id="SSF81822">
    <property type="entry name" value="RuBisCo LSMT C-terminal, substrate-binding domain"/>
    <property type="match status" value="1"/>
</dbReference>
<dbReference type="VEuPathDB" id="FungiDB:HpaG808150"/>
<proteinExistence type="predicted"/>
<dbReference type="InterPro" id="IPR036464">
    <property type="entry name" value="Rubisco_LSMT_subst-bd_sf"/>
</dbReference>
<dbReference type="HOGENOM" id="CLU_2693080_0_0_1"/>
<feature type="domain" description="Rubisco LSMT substrate-binding" evidence="1">
    <location>
        <begin position="17"/>
        <end position="66"/>
    </location>
</feature>
<dbReference type="InParanoid" id="M4BP12"/>
<reference evidence="2" key="2">
    <citation type="submission" date="2015-06" db="UniProtKB">
        <authorList>
            <consortium name="EnsemblProtists"/>
        </authorList>
    </citation>
    <scope>IDENTIFICATION</scope>
    <source>
        <strain evidence="2">Emoy2</strain>
    </source>
</reference>
<dbReference type="EMBL" id="JH598476">
    <property type="status" value="NOT_ANNOTATED_CDS"/>
    <property type="molecule type" value="Genomic_DNA"/>
</dbReference>
<protein>
    <recommendedName>
        <fullName evidence="1">Rubisco LSMT substrate-binding domain-containing protein</fullName>
    </recommendedName>
</protein>
<dbReference type="Proteomes" id="UP000011713">
    <property type="component" value="Unassembled WGS sequence"/>
</dbReference>
<accession>M4BP12</accession>
<reference evidence="3" key="1">
    <citation type="journal article" date="2010" name="Science">
        <title>Signatures of adaptation to obligate biotrophy in the Hyaloperonospora arabidopsidis genome.</title>
        <authorList>
            <person name="Baxter L."/>
            <person name="Tripathy S."/>
            <person name="Ishaque N."/>
            <person name="Boot N."/>
            <person name="Cabral A."/>
            <person name="Kemen E."/>
            <person name="Thines M."/>
            <person name="Ah-Fong A."/>
            <person name="Anderson R."/>
            <person name="Badejoko W."/>
            <person name="Bittner-Eddy P."/>
            <person name="Boore J.L."/>
            <person name="Chibucos M.C."/>
            <person name="Coates M."/>
            <person name="Dehal P."/>
            <person name="Delehaunty K."/>
            <person name="Dong S."/>
            <person name="Downton P."/>
            <person name="Dumas B."/>
            <person name="Fabro G."/>
            <person name="Fronick C."/>
            <person name="Fuerstenberg S.I."/>
            <person name="Fulton L."/>
            <person name="Gaulin E."/>
            <person name="Govers F."/>
            <person name="Hughes L."/>
            <person name="Humphray S."/>
            <person name="Jiang R.H."/>
            <person name="Judelson H."/>
            <person name="Kamoun S."/>
            <person name="Kyung K."/>
            <person name="Meijer H."/>
            <person name="Minx P."/>
            <person name="Morris P."/>
            <person name="Nelson J."/>
            <person name="Phuntumart V."/>
            <person name="Qutob D."/>
            <person name="Rehmany A."/>
            <person name="Rougon-Cardoso A."/>
            <person name="Ryden P."/>
            <person name="Torto-Alalibo T."/>
            <person name="Studholme D."/>
            <person name="Wang Y."/>
            <person name="Win J."/>
            <person name="Wood J."/>
            <person name="Clifton S.W."/>
            <person name="Rogers J."/>
            <person name="Van den Ackerveken G."/>
            <person name="Jones J.D."/>
            <person name="McDowell J.M."/>
            <person name="Beynon J."/>
            <person name="Tyler B.M."/>
        </authorList>
    </citation>
    <scope>NUCLEOTIDE SEQUENCE [LARGE SCALE GENOMIC DNA]</scope>
    <source>
        <strain evidence="3">Emoy2</strain>
    </source>
</reference>
<evidence type="ECO:0000313" key="3">
    <source>
        <dbReference type="Proteomes" id="UP000011713"/>
    </source>
</evidence>
<dbReference type="Gene3D" id="3.90.1420.10">
    <property type="entry name" value="Rubisco LSMT, substrate-binding domain"/>
    <property type="match status" value="1"/>
</dbReference>
<name>M4BP12_HYAAE</name>
<evidence type="ECO:0000313" key="2">
    <source>
        <dbReference type="EnsemblProtists" id="HpaP808150"/>
    </source>
</evidence>
<dbReference type="STRING" id="559515.M4BP12"/>